<accession>A0ABN9RFR1</accession>
<feature type="transmembrane region" description="Helical" evidence="2">
    <location>
        <begin position="111"/>
        <end position="132"/>
    </location>
</feature>
<evidence type="ECO:0000256" key="1">
    <source>
        <dbReference type="SAM" id="MobiDB-lite"/>
    </source>
</evidence>
<dbReference type="InterPro" id="IPR002048">
    <property type="entry name" value="EF_hand_dom"/>
</dbReference>
<feature type="domain" description="EF-hand" evidence="3">
    <location>
        <begin position="188"/>
        <end position="223"/>
    </location>
</feature>
<keyword evidence="2" id="KW-0812">Transmembrane</keyword>
<protein>
    <recommendedName>
        <fullName evidence="3">EF-hand domain-containing protein</fullName>
    </recommendedName>
</protein>
<keyword evidence="5" id="KW-1185">Reference proteome</keyword>
<reference evidence="4" key="1">
    <citation type="submission" date="2023-10" db="EMBL/GenBank/DDBJ databases">
        <authorList>
            <person name="Chen Y."/>
            <person name="Shah S."/>
            <person name="Dougan E. K."/>
            <person name="Thang M."/>
            <person name="Chan C."/>
        </authorList>
    </citation>
    <scope>NUCLEOTIDE SEQUENCE [LARGE SCALE GENOMIC DNA]</scope>
</reference>
<evidence type="ECO:0000259" key="3">
    <source>
        <dbReference type="PROSITE" id="PS50222"/>
    </source>
</evidence>
<gene>
    <name evidence="4" type="ORF">PCOR1329_LOCUS20334</name>
</gene>
<dbReference type="EMBL" id="CAUYUJ010006590">
    <property type="protein sequence ID" value="CAK0817888.1"/>
    <property type="molecule type" value="Genomic_DNA"/>
</dbReference>
<evidence type="ECO:0000313" key="5">
    <source>
        <dbReference type="Proteomes" id="UP001189429"/>
    </source>
</evidence>
<proteinExistence type="predicted"/>
<organism evidence="4 5">
    <name type="scientific">Prorocentrum cordatum</name>
    <dbReference type="NCBI Taxonomy" id="2364126"/>
    <lineage>
        <taxon>Eukaryota</taxon>
        <taxon>Sar</taxon>
        <taxon>Alveolata</taxon>
        <taxon>Dinophyceae</taxon>
        <taxon>Prorocentrales</taxon>
        <taxon>Prorocentraceae</taxon>
        <taxon>Prorocentrum</taxon>
    </lineage>
</organism>
<evidence type="ECO:0000313" key="4">
    <source>
        <dbReference type="EMBL" id="CAK0817888.1"/>
    </source>
</evidence>
<dbReference type="Proteomes" id="UP001189429">
    <property type="component" value="Unassembled WGS sequence"/>
</dbReference>
<keyword evidence="2" id="KW-1133">Transmembrane helix</keyword>
<feature type="region of interest" description="Disordered" evidence="1">
    <location>
        <begin position="1"/>
        <end position="26"/>
    </location>
</feature>
<name>A0ABN9RFR1_9DINO</name>
<sequence>MDGEVQKRRRVHFEDEDPFAGDEEDQVNHWVRESTPHVCHSVLDPPDPDWASYWRPGPFPPQGPGSNDPAADERRGPASSRKCSLLGCALLFLFLLLGLASLRSISIRVPSLLTCFSVALAVVMCLATLYAMNSCAGTRTIEQPTFHKRIELSAEASEALDAMFMELSTSGSEISMTDAVIFFMRCHSGSINAKAMFSEVDRDQNGVITREMWFKFWRRVCQAGYSNDDVLEEVAGMKAGQPWDDWLDARTSSSQSAPWYMKVS</sequence>
<feature type="transmembrane region" description="Helical" evidence="2">
    <location>
        <begin position="83"/>
        <end position="105"/>
    </location>
</feature>
<comment type="caution">
    <text evidence="4">The sequence shown here is derived from an EMBL/GenBank/DDBJ whole genome shotgun (WGS) entry which is preliminary data.</text>
</comment>
<keyword evidence="2" id="KW-0472">Membrane</keyword>
<dbReference type="PROSITE" id="PS50222">
    <property type="entry name" value="EF_HAND_2"/>
    <property type="match status" value="1"/>
</dbReference>
<dbReference type="InterPro" id="IPR011992">
    <property type="entry name" value="EF-hand-dom_pair"/>
</dbReference>
<feature type="compositionally biased region" description="Acidic residues" evidence="1">
    <location>
        <begin position="14"/>
        <end position="25"/>
    </location>
</feature>
<dbReference type="SUPFAM" id="SSF47473">
    <property type="entry name" value="EF-hand"/>
    <property type="match status" value="1"/>
</dbReference>
<evidence type="ECO:0000256" key="2">
    <source>
        <dbReference type="SAM" id="Phobius"/>
    </source>
</evidence>
<feature type="region of interest" description="Disordered" evidence="1">
    <location>
        <begin position="50"/>
        <end position="76"/>
    </location>
</feature>